<keyword evidence="1" id="KW-0472">Membrane</keyword>
<organism evidence="2 4">
    <name type="scientific">Haloplanus litoreus</name>
    <dbReference type="NCBI Taxonomy" id="767515"/>
    <lineage>
        <taxon>Archaea</taxon>
        <taxon>Methanobacteriati</taxon>
        <taxon>Methanobacteriota</taxon>
        <taxon>Stenosarchaea group</taxon>
        <taxon>Halobacteria</taxon>
        <taxon>Halobacteriales</taxon>
        <taxon>Haloferacaceae</taxon>
        <taxon>Haloplanus</taxon>
    </lineage>
</organism>
<evidence type="ECO:0000313" key="2">
    <source>
        <dbReference type="EMBL" id="MFC7253777.1"/>
    </source>
</evidence>
<keyword evidence="1" id="KW-0812">Transmembrane</keyword>
<dbReference type="Proteomes" id="UP001596434">
    <property type="component" value="Unassembled WGS sequence"/>
</dbReference>
<protein>
    <submittedName>
        <fullName evidence="2">Uncharacterized protein</fullName>
    </submittedName>
</protein>
<dbReference type="EMBL" id="JBHTAT010000001">
    <property type="protein sequence ID" value="MFC7256908.1"/>
    <property type="molecule type" value="Genomic_DNA"/>
</dbReference>
<evidence type="ECO:0000256" key="1">
    <source>
        <dbReference type="SAM" id="Phobius"/>
    </source>
</evidence>
<sequence length="89" mass="9487">MTDSDGRPLFEPVHLVDAAIVAAIVFFSLLLGDAVPAILTGQGAYVSPADIYQRLPTAAIAFGLVLCSQWARYRGIQLREALPGGSRDD</sequence>
<evidence type="ECO:0000313" key="3">
    <source>
        <dbReference type="EMBL" id="MFC7256908.1"/>
    </source>
</evidence>
<reference evidence="2" key="1">
    <citation type="journal article" date="2014" name="Int. J. Syst. Evol. Microbiol.">
        <title>Complete genome sequence of Corynebacterium casei LMG S-19264T (=DSM 44701T), isolated from a smear-ripened cheese.</title>
        <authorList>
            <consortium name="US DOE Joint Genome Institute (JGI-PGF)"/>
            <person name="Walter F."/>
            <person name="Albersmeier A."/>
            <person name="Kalinowski J."/>
            <person name="Ruckert C."/>
        </authorList>
    </citation>
    <scope>NUCLEOTIDE SEQUENCE [LARGE SCALE GENOMIC DNA]</scope>
    <source>
        <strain evidence="2">CGMCC 4.163</strain>
    </source>
</reference>
<dbReference type="GeneID" id="96955305"/>
<proteinExistence type="predicted"/>
<reference evidence="2" key="3">
    <citation type="submission" date="2024-09" db="EMBL/GenBank/DDBJ databases">
        <authorList>
            <person name="Sun Q."/>
        </authorList>
    </citation>
    <scope>NUCLEOTIDE SEQUENCE</scope>
    <source>
        <strain evidence="2">CGMCC 4.163</strain>
    </source>
</reference>
<keyword evidence="4" id="KW-1185">Reference proteome</keyword>
<reference evidence="4" key="2">
    <citation type="journal article" date="2019" name="Int. J. Syst. Evol. Microbiol.">
        <title>The Global Catalogue of Microorganisms (GCM) 10K type strain sequencing project: providing services to taxonomists for standard genome sequencing and annotation.</title>
        <authorList>
            <consortium name="The Broad Institute Genomics Platform"/>
            <consortium name="The Broad Institute Genome Sequencing Center for Infectious Disease"/>
            <person name="Wu L."/>
            <person name="Ma J."/>
        </authorList>
    </citation>
    <scope>NUCLEOTIDE SEQUENCE [LARGE SCALE GENOMIC DNA]</scope>
    <source>
        <strain evidence="4">GX21</strain>
    </source>
</reference>
<dbReference type="EMBL" id="JBHTAT010000001">
    <property type="protein sequence ID" value="MFC7253777.1"/>
    <property type="molecule type" value="Genomic_DNA"/>
</dbReference>
<accession>A0ABD5ZU76</accession>
<feature type="transmembrane region" description="Helical" evidence="1">
    <location>
        <begin position="12"/>
        <end position="31"/>
    </location>
</feature>
<dbReference type="RefSeq" id="WP_379701807.1">
    <property type="nucleotide sequence ID" value="NZ_JBHTAT010000001.1"/>
</dbReference>
<dbReference type="AlphaFoldDB" id="A0ABD5ZU76"/>
<name>A0ABD5ZU76_9EURY</name>
<gene>
    <name evidence="2" type="ORF">ACFQKE_00370</name>
    <name evidence="3" type="ORF">ACFQKE_16605</name>
</gene>
<comment type="caution">
    <text evidence="2">The sequence shown here is derived from an EMBL/GenBank/DDBJ whole genome shotgun (WGS) entry which is preliminary data.</text>
</comment>
<keyword evidence="1" id="KW-1133">Transmembrane helix</keyword>
<evidence type="ECO:0000313" key="4">
    <source>
        <dbReference type="Proteomes" id="UP001596434"/>
    </source>
</evidence>